<accession>A0A812IUF8</accession>
<gene>
    <name evidence="2" type="primary">RH46</name>
    <name evidence="2" type="ORF">SNEC2469_LOCUS997</name>
</gene>
<dbReference type="EMBL" id="CAJNJA010005324">
    <property type="protein sequence ID" value="CAE7188244.1"/>
    <property type="molecule type" value="Genomic_DNA"/>
</dbReference>
<comment type="caution">
    <text evidence="2">The sequence shown here is derived from an EMBL/GenBank/DDBJ whole genome shotgun (WGS) entry which is preliminary data.</text>
</comment>
<dbReference type="AlphaFoldDB" id="A0A812IUF8"/>
<dbReference type="Proteomes" id="UP000601435">
    <property type="component" value="Unassembled WGS sequence"/>
</dbReference>
<reference evidence="2" key="1">
    <citation type="submission" date="2021-02" db="EMBL/GenBank/DDBJ databases">
        <authorList>
            <person name="Dougan E. K."/>
            <person name="Rhodes N."/>
            <person name="Thang M."/>
            <person name="Chan C."/>
        </authorList>
    </citation>
    <scope>NUCLEOTIDE SEQUENCE</scope>
</reference>
<name>A0A812IUF8_9DINO</name>
<feature type="transmembrane region" description="Helical" evidence="1">
    <location>
        <begin position="328"/>
        <end position="349"/>
    </location>
</feature>
<evidence type="ECO:0000313" key="3">
    <source>
        <dbReference type="Proteomes" id="UP000601435"/>
    </source>
</evidence>
<evidence type="ECO:0000313" key="2">
    <source>
        <dbReference type="EMBL" id="CAE7188244.1"/>
    </source>
</evidence>
<keyword evidence="3" id="KW-1185">Reference proteome</keyword>
<organism evidence="2 3">
    <name type="scientific">Symbiodinium necroappetens</name>
    <dbReference type="NCBI Taxonomy" id="1628268"/>
    <lineage>
        <taxon>Eukaryota</taxon>
        <taxon>Sar</taxon>
        <taxon>Alveolata</taxon>
        <taxon>Dinophyceae</taxon>
        <taxon>Suessiales</taxon>
        <taxon>Symbiodiniaceae</taxon>
        <taxon>Symbiodinium</taxon>
    </lineage>
</organism>
<keyword evidence="1" id="KW-1133">Transmembrane helix</keyword>
<keyword evidence="1" id="KW-0472">Membrane</keyword>
<proteinExistence type="predicted"/>
<dbReference type="OrthoDB" id="10367829at2759"/>
<evidence type="ECO:0000256" key="1">
    <source>
        <dbReference type="SAM" id="Phobius"/>
    </source>
</evidence>
<keyword evidence="1" id="KW-0812">Transmembrane</keyword>
<feature type="transmembrane region" description="Helical" evidence="1">
    <location>
        <begin position="361"/>
        <end position="381"/>
    </location>
</feature>
<protein>
    <submittedName>
        <fullName evidence="2">RH46 protein</fullName>
    </submittedName>
</protein>
<sequence length="392" mass="42788">MLPSVAAIPSSSGGLLNASFSCPPQPLHRLAGEWRLFVNSGAVRDISISAPTPYAAVLAAVSTGAERLPSALLRREFATIGLSGAMVKYTEAATEVLFPGIGVLDDDKKIEVRRYRIFSRFCQNAGMLKLEDLEAASADSSEIHLQAVALRRWPSLPDLAVPFVVPGHLFVQAIYTVQALGSWNIAAFAARLGGRRLRLIPEVGTTDTRLIYEESSWRQRLLRDGSNNTLGRCGAAFLLGRPTLSVWRRLYPGEVLIGPCADREAAEQVALEVGSTLGFVTFPQGCYFLLEKARDRLSLQTFPAKKWENTREAGVVLPRLKALGPSPLGIRLGNALFLMAAALAMAADFGFSFRMETSMHWFPYAEAGGIFALLPCVHWYMPPVCKYAALMQ</sequence>